<dbReference type="Proteomes" id="UP000253940">
    <property type="component" value="Chromosome"/>
</dbReference>
<evidence type="ECO:0000313" key="2">
    <source>
        <dbReference type="Proteomes" id="UP000253940"/>
    </source>
</evidence>
<dbReference type="AlphaFoldDB" id="A0A345P5U1"/>
<reference evidence="1 2" key="1">
    <citation type="submission" date="2018-07" db="EMBL/GenBank/DDBJ databases">
        <title>Genome sequencing of Moraxellaceae gen. HYN0046.</title>
        <authorList>
            <person name="Kim M."/>
            <person name="Yi H."/>
        </authorList>
    </citation>
    <scope>NUCLEOTIDE SEQUENCE [LARGE SCALE GENOMIC DNA]</scope>
    <source>
        <strain evidence="1 2">HYN0046</strain>
    </source>
</reference>
<dbReference type="InterPro" id="IPR027056">
    <property type="entry name" value="Gluconate_2DH_su3"/>
</dbReference>
<dbReference type="OrthoDB" id="8400810at2"/>
<dbReference type="KEGG" id="mbah:HYN46_07295"/>
<organism evidence="1 2">
    <name type="scientific">Aquirhabdus parva</name>
    <dbReference type="NCBI Taxonomy" id="2283318"/>
    <lineage>
        <taxon>Bacteria</taxon>
        <taxon>Pseudomonadati</taxon>
        <taxon>Pseudomonadota</taxon>
        <taxon>Gammaproteobacteria</taxon>
        <taxon>Moraxellales</taxon>
        <taxon>Moraxellaceae</taxon>
        <taxon>Aquirhabdus</taxon>
    </lineage>
</organism>
<evidence type="ECO:0000313" key="1">
    <source>
        <dbReference type="EMBL" id="AXI02650.1"/>
    </source>
</evidence>
<proteinExistence type="predicted"/>
<dbReference type="InterPro" id="IPR006311">
    <property type="entry name" value="TAT_signal"/>
</dbReference>
<dbReference type="Pfam" id="PF13618">
    <property type="entry name" value="Gluconate_2-dh3"/>
    <property type="match status" value="1"/>
</dbReference>
<dbReference type="PROSITE" id="PS51318">
    <property type="entry name" value="TAT"/>
    <property type="match status" value="1"/>
</dbReference>
<sequence>MMADKPQDRSLSRRKLFQGLGAVAITAAVLPQCVQSDSSQSAAKEYKPTFFTQNEWTFIQAATARLIPHDELGHGALEAGVPEFIDRQMNSEYARGALWYMQAPFQPDAPSTLGYQLRLVPRDIYRLGIKAANQYVQQIHHKSFDQLSADLQDLMLKDFESGHAQFNDVPSKTFFSFLLQNTREGFFSDPVHGGNKGLVGWTLIGFPGARADFMDWVDRNEAYPLPPVSINGQRG</sequence>
<accession>A0A345P5U1</accession>
<name>A0A345P5U1_9GAMM</name>
<gene>
    <name evidence="1" type="ORF">HYN46_07295</name>
</gene>
<protein>
    <submittedName>
        <fullName evidence="1">Gluconate 2-dehydrogenase subunit 3 family protein</fullName>
    </submittedName>
</protein>
<dbReference type="RefSeq" id="WP_114898760.1">
    <property type="nucleotide sequence ID" value="NZ_CP031222.1"/>
</dbReference>
<keyword evidence="2" id="KW-1185">Reference proteome</keyword>
<dbReference type="EMBL" id="CP031222">
    <property type="protein sequence ID" value="AXI02650.1"/>
    <property type="molecule type" value="Genomic_DNA"/>
</dbReference>